<dbReference type="InterPro" id="IPR004211">
    <property type="entry name" value="Endonuclease_7"/>
</dbReference>
<dbReference type="OrthoDB" id="581550at2"/>
<reference evidence="3" key="1">
    <citation type="submission" date="2017-07" db="EMBL/GenBank/DDBJ databases">
        <title>Comparative genome mining reveals phylogenetic distribution patterns of secondary metabolites in Amycolatopsis.</title>
        <authorList>
            <person name="Adamek M."/>
            <person name="Alanjary M."/>
            <person name="Sales-Ortells H."/>
            <person name="Goodfellow M."/>
            <person name="Bull A.T."/>
            <person name="Kalinowski J."/>
            <person name="Ziemert N."/>
        </authorList>
    </citation>
    <scope>NUCLEOTIDE SEQUENCE [LARGE SCALE GENOMIC DNA]</scope>
    <source>
        <strain evidence="3">H5</strain>
    </source>
</reference>
<evidence type="ECO:0000256" key="1">
    <source>
        <dbReference type="SAM" id="MobiDB-lite"/>
    </source>
</evidence>
<dbReference type="AlphaFoldDB" id="A0A229T2A4"/>
<proteinExistence type="predicted"/>
<sequence>MDDDIPRGSSRARRLKHTYNITESTWDQILADQGHQCALCGTDSPGSKGWMVDHDHTCCRGIRSCGACIRGILCGHCNSGLGHFRDSPDRLRKAIDYMDRGTNTVPAAFPAAAHARTPQVSRPPRDLRADITNYLASSPAAGVRDVARAVGCAPSTASEHVRFARAIEPAAIPNWRGGEKTPYKGLRRTTSGTTSPECSMMPG</sequence>
<name>A0A229T2A4_9PSEU</name>
<dbReference type="RefSeq" id="WP_093949789.1">
    <property type="nucleotide sequence ID" value="NZ_NMUL01000023.1"/>
</dbReference>
<evidence type="ECO:0000313" key="2">
    <source>
        <dbReference type="EMBL" id="OXM65385.1"/>
    </source>
</evidence>
<feature type="compositionally biased region" description="Polar residues" evidence="1">
    <location>
        <begin position="188"/>
        <end position="197"/>
    </location>
</feature>
<keyword evidence="3" id="KW-1185">Reference proteome</keyword>
<feature type="region of interest" description="Disordered" evidence="1">
    <location>
        <begin position="175"/>
        <end position="203"/>
    </location>
</feature>
<comment type="caution">
    <text evidence="2">The sequence shown here is derived from an EMBL/GenBank/DDBJ whole genome shotgun (WGS) entry which is preliminary data.</text>
</comment>
<dbReference type="Gene3D" id="3.40.1800.10">
    <property type="entry name" value="His-Me finger endonucleases"/>
    <property type="match status" value="1"/>
</dbReference>
<dbReference type="SUPFAM" id="SSF54060">
    <property type="entry name" value="His-Me finger endonucleases"/>
    <property type="match status" value="1"/>
</dbReference>
<dbReference type="EMBL" id="NMUL01000023">
    <property type="protein sequence ID" value="OXM65385.1"/>
    <property type="molecule type" value="Genomic_DNA"/>
</dbReference>
<organism evidence="2 3">
    <name type="scientific">Amycolatopsis vastitatis</name>
    <dbReference type="NCBI Taxonomy" id="1905142"/>
    <lineage>
        <taxon>Bacteria</taxon>
        <taxon>Bacillati</taxon>
        <taxon>Actinomycetota</taxon>
        <taxon>Actinomycetes</taxon>
        <taxon>Pseudonocardiales</taxon>
        <taxon>Pseudonocardiaceae</taxon>
        <taxon>Amycolatopsis</taxon>
    </lineage>
</organism>
<dbReference type="InterPro" id="IPR038563">
    <property type="entry name" value="Endonuclease_7_sf"/>
</dbReference>
<gene>
    <name evidence="2" type="ORF">CF165_24005</name>
</gene>
<protein>
    <recommendedName>
        <fullName evidence="4">Endonuclease VII</fullName>
    </recommendedName>
</protein>
<dbReference type="Proteomes" id="UP000215199">
    <property type="component" value="Unassembled WGS sequence"/>
</dbReference>
<accession>A0A229T2A4</accession>
<evidence type="ECO:0000313" key="3">
    <source>
        <dbReference type="Proteomes" id="UP000215199"/>
    </source>
</evidence>
<dbReference type="InterPro" id="IPR044925">
    <property type="entry name" value="His-Me_finger_sf"/>
</dbReference>
<evidence type="ECO:0008006" key="4">
    <source>
        <dbReference type="Google" id="ProtNLM"/>
    </source>
</evidence>
<dbReference type="Pfam" id="PF02945">
    <property type="entry name" value="Endonuclease_7"/>
    <property type="match status" value="1"/>
</dbReference>